<keyword evidence="3" id="KW-1185">Reference proteome</keyword>
<sequence>MAHQDAPEWSAAEAAALARRLIDLDVAEGARRSAGPALDAVRGLGHRPPARDPARRAAYAELLQVAAWITFDAERHHTSQRLHLRALEAARGGPDGPLPVEPLILAVLSMQEEHLGRPDRSLRIASTVLARPDLPGRVAAVFHVRAGRALARLGRDPQAMRSLHAASELLADPPGPRDPAWAWWMDRRELDGHRGLAEAALGRRDRAAELLHRAVHGADSGPAYRVLFAAELARVLAEAADWREADHALAALLDTAPTAGSVRALRAMARAARTVERSPSAPRRHRTTARDLTALLRTTHTPPEPADRRPDPPGPQTCSSRGKPVQRSAAGRWPASLNRTTAAGRPGA</sequence>
<dbReference type="EMBL" id="JBIUYY010000005">
    <property type="protein sequence ID" value="MFJ2822266.1"/>
    <property type="molecule type" value="Genomic_DNA"/>
</dbReference>
<gene>
    <name evidence="2" type="ORF">ACIO7M_14250</name>
</gene>
<accession>A0ABW8EJB1</accession>
<reference evidence="2 3" key="1">
    <citation type="submission" date="2024-10" db="EMBL/GenBank/DDBJ databases">
        <title>The Natural Products Discovery Center: Release of the First 8490 Sequenced Strains for Exploring Actinobacteria Biosynthetic Diversity.</title>
        <authorList>
            <person name="Kalkreuter E."/>
            <person name="Kautsar S.A."/>
            <person name="Yang D."/>
            <person name="Bader C.D."/>
            <person name="Teijaro C.N."/>
            <person name="Fluegel L."/>
            <person name="Davis C.M."/>
            <person name="Simpson J.R."/>
            <person name="Lauterbach L."/>
            <person name="Steele A.D."/>
            <person name="Gui C."/>
            <person name="Meng S."/>
            <person name="Li G."/>
            <person name="Viehrig K."/>
            <person name="Ye F."/>
            <person name="Su P."/>
            <person name="Kiefer A.F."/>
            <person name="Nichols A."/>
            <person name="Cepeda A.J."/>
            <person name="Yan W."/>
            <person name="Fan B."/>
            <person name="Jiang Y."/>
            <person name="Adhikari A."/>
            <person name="Zheng C.-J."/>
            <person name="Schuster L."/>
            <person name="Cowan T.M."/>
            <person name="Smanski M.J."/>
            <person name="Chevrette M.G."/>
            <person name="De Carvalho L.P.S."/>
            <person name="Shen B."/>
        </authorList>
    </citation>
    <scope>NUCLEOTIDE SEQUENCE [LARGE SCALE GENOMIC DNA]</scope>
    <source>
        <strain evidence="2 3">NPDC087220</strain>
    </source>
</reference>
<protein>
    <submittedName>
        <fullName evidence="2">Uncharacterized protein</fullName>
    </submittedName>
</protein>
<evidence type="ECO:0000313" key="3">
    <source>
        <dbReference type="Proteomes" id="UP001617351"/>
    </source>
</evidence>
<evidence type="ECO:0000313" key="2">
    <source>
        <dbReference type="EMBL" id="MFJ2822266.1"/>
    </source>
</evidence>
<proteinExistence type="predicted"/>
<dbReference type="InterPro" id="IPR011990">
    <property type="entry name" value="TPR-like_helical_dom_sf"/>
</dbReference>
<dbReference type="Proteomes" id="UP001617351">
    <property type="component" value="Unassembled WGS sequence"/>
</dbReference>
<evidence type="ECO:0000256" key="1">
    <source>
        <dbReference type="SAM" id="MobiDB-lite"/>
    </source>
</evidence>
<dbReference type="Gene3D" id="1.25.40.10">
    <property type="entry name" value="Tetratricopeptide repeat domain"/>
    <property type="match status" value="1"/>
</dbReference>
<feature type="compositionally biased region" description="Low complexity" evidence="1">
    <location>
        <begin position="290"/>
        <end position="301"/>
    </location>
</feature>
<organism evidence="2 3">
    <name type="scientific">Streptomyces toxytricini</name>
    <name type="common">Actinomyces toxytricini</name>
    <dbReference type="NCBI Taxonomy" id="67369"/>
    <lineage>
        <taxon>Bacteria</taxon>
        <taxon>Bacillati</taxon>
        <taxon>Actinomycetota</taxon>
        <taxon>Actinomycetes</taxon>
        <taxon>Kitasatosporales</taxon>
        <taxon>Streptomycetaceae</taxon>
        <taxon>Streptomyces</taxon>
    </lineage>
</organism>
<name>A0ABW8EJB1_STRT5</name>
<feature type="region of interest" description="Disordered" evidence="1">
    <location>
        <begin position="273"/>
        <end position="348"/>
    </location>
</feature>
<comment type="caution">
    <text evidence="2">The sequence shown here is derived from an EMBL/GenBank/DDBJ whole genome shotgun (WGS) entry which is preliminary data.</text>
</comment>
<dbReference type="RefSeq" id="WP_402380657.1">
    <property type="nucleotide sequence ID" value="NZ_JBIUYY010000005.1"/>
</dbReference>